<accession>A0A2T2PBP2</accession>
<dbReference type="EMBL" id="KZ678128">
    <property type="protein sequence ID" value="PSN75070.1"/>
    <property type="molecule type" value="Genomic_DNA"/>
</dbReference>
<dbReference type="OrthoDB" id="21678at2759"/>
<evidence type="ECO:0000313" key="2">
    <source>
        <dbReference type="EMBL" id="PSN75070.1"/>
    </source>
</evidence>
<dbReference type="AlphaFoldDB" id="A0A2T2PBP2"/>
<dbReference type="Gene3D" id="3.40.50.1110">
    <property type="entry name" value="SGNH hydrolase"/>
    <property type="match status" value="1"/>
</dbReference>
<feature type="chain" id="PRO_5015474054" evidence="1">
    <location>
        <begin position="22"/>
        <end position="315"/>
    </location>
</feature>
<protein>
    <submittedName>
        <fullName evidence="2">SGNH hydrolase</fullName>
    </submittedName>
</protein>
<dbReference type="InterPro" id="IPR037460">
    <property type="entry name" value="SEST-like"/>
</dbReference>
<dbReference type="GO" id="GO:0006629">
    <property type="term" value="P:lipid metabolic process"/>
    <property type="evidence" value="ECO:0007669"/>
    <property type="project" value="TreeGrafter"/>
</dbReference>
<feature type="signal peptide" evidence="1">
    <location>
        <begin position="1"/>
        <end position="21"/>
    </location>
</feature>
<sequence length="315" mass="35860">MRDFHWSHIIVLVALLQVAFPHPLSDVHYVSDVSTNLSNSEEHLTARGGTVFVFAALGDSWASGVTFGFWNPYDDNKDGCMRYKYACSTVVRDHGFEWLPDGSHAKLEFVACSGAHIENMMDQMDKTRPKITVVEVSGNNADFYPMADACIFHAQAKSYGPHFEEDNPLNPKGECWREINLVGKRVRSDDIKNKIIDNIHRWRGHPHNMGNSASLYLHGYPWFFAFGEECEDWTFGIPLRKDNTKLVLGMRKAFNELINQMNRNIRQAAESFNDPKIQYIDINPAFNGHRFCEPGMTLRENLNSGAISSAEVVWI</sequence>
<reference evidence="2 3" key="1">
    <citation type="journal article" date="2018" name="Front. Microbiol.">
        <title>Genome-Wide Analysis of Corynespora cassiicola Leaf Fall Disease Putative Effectors.</title>
        <authorList>
            <person name="Lopez D."/>
            <person name="Ribeiro S."/>
            <person name="Label P."/>
            <person name="Fumanal B."/>
            <person name="Venisse J.S."/>
            <person name="Kohler A."/>
            <person name="de Oliveira R.R."/>
            <person name="Labutti K."/>
            <person name="Lipzen A."/>
            <person name="Lail K."/>
            <person name="Bauer D."/>
            <person name="Ohm R.A."/>
            <person name="Barry K.W."/>
            <person name="Spatafora J."/>
            <person name="Grigoriev I.V."/>
            <person name="Martin F.M."/>
            <person name="Pujade-Renaud V."/>
        </authorList>
    </citation>
    <scope>NUCLEOTIDE SEQUENCE [LARGE SCALE GENOMIC DNA]</scope>
    <source>
        <strain evidence="2 3">Philippines</strain>
    </source>
</reference>
<dbReference type="SUPFAM" id="SSF52266">
    <property type="entry name" value="SGNH hydrolase"/>
    <property type="match status" value="1"/>
</dbReference>
<keyword evidence="1" id="KW-0732">Signal</keyword>
<evidence type="ECO:0000313" key="3">
    <source>
        <dbReference type="Proteomes" id="UP000240883"/>
    </source>
</evidence>
<dbReference type="GO" id="GO:0016788">
    <property type="term" value="F:hydrolase activity, acting on ester bonds"/>
    <property type="evidence" value="ECO:0007669"/>
    <property type="project" value="InterPro"/>
</dbReference>
<dbReference type="InterPro" id="IPR036514">
    <property type="entry name" value="SGNH_hydro_sf"/>
</dbReference>
<dbReference type="Proteomes" id="UP000240883">
    <property type="component" value="Unassembled WGS sequence"/>
</dbReference>
<dbReference type="STRING" id="1448308.A0A2T2PBP2"/>
<organism evidence="2 3">
    <name type="scientific">Corynespora cassiicola Philippines</name>
    <dbReference type="NCBI Taxonomy" id="1448308"/>
    <lineage>
        <taxon>Eukaryota</taxon>
        <taxon>Fungi</taxon>
        <taxon>Dikarya</taxon>
        <taxon>Ascomycota</taxon>
        <taxon>Pezizomycotina</taxon>
        <taxon>Dothideomycetes</taxon>
        <taxon>Pleosporomycetidae</taxon>
        <taxon>Pleosporales</taxon>
        <taxon>Corynesporascaceae</taxon>
        <taxon>Corynespora</taxon>
    </lineage>
</organism>
<keyword evidence="3" id="KW-1185">Reference proteome</keyword>
<gene>
    <name evidence="2" type="ORF">BS50DRAFT_628306</name>
</gene>
<evidence type="ECO:0000256" key="1">
    <source>
        <dbReference type="SAM" id="SignalP"/>
    </source>
</evidence>
<name>A0A2T2PBP2_CORCC</name>
<keyword evidence="2" id="KW-0378">Hydrolase</keyword>
<dbReference type="PANTHER" id="PTHR37981">
    <property type="entry name" value="LIPASE 2"/>
    <property type="match status" value="1"/>
</dbReference>
<proteinExistence type="predicted"/>
<dbReference type="PANTHER" id="PTHR37981:SF1">
    <property type="entry name" value="SGNH HYDROLASE-TYPE ESTERASE DOMAIN-CONTAINING PROTEIN"/>
    <property type="match status" value="1"/>
</dbReference>